<feature type="signal peptide" evidence="1">
    <location>
        <begin position="1"/>
        <end position="24"/>
    </location>
</feature>
<accession>A0A1R4HCR9</accession>
<organism evidence="2 3">
    <name type="scientific">Crenothrix polyspora</name>
    <dbReference type="NCBI Taxonomy" id="360316"/>
    <lineage>
        <taxon>Bacteria</taxon>
        <taxon>Pseudomonadati</taxon>
        <taxon>Pseudomonadota</taxon>
        <taxon>Gammaproteobacteria</taxon>
        <taxon>Methylococcales</taxon>
        <taxon>Crenotrichaceae</taxon>
        <taxon>Crenothrix</taxon>
    </lineage>
</organism>
<dbReference type="OrthoDB" id="5636215at2"/>
<evidence type="ECO:0000313" key="3">
    <source>
        <dbReference type="Proteomes" id="UP000195667"/>
    </source>
</evidence>
<sequence length="170" mass="17925">MMNKKASLVLIIAALSFSSFNAMAAGECAAQVMSKLASNSTYKQLNKQLAPKVANLTTLLRAVKDQPTYAALLSAVKSTAGTSRLVITLADGTVVADTGKSANNNYATFAAKAVNENHNSRVAIMLAQTHECGVGVETKYSSSDKSNEKYVAIRLGPYLESAGTARLSMK</sequence>
<dbReference type="Proteomes" id="UP000195667">
    <property type="component" value="Unassembled WGS sequence"/>
</dbReference>
<keyword evidence="1" id="KW-0732">Signal</keyword>
<dbReference type="RefSeq" id="WP_140396851.1">
    <property type="nucleotide sequence ID" value="NZ_FUKI01000126.1"/>
</dbReference>
<reference evidence="3" key="1">
    <citation type="submission" date="2017-02" db="EMBL/GenBank/DDBJ databases">
        <authorList>
            <person name="Daims H."/>
        </authorList>
    </citation>
    <scope>NUCLEOTIDE SEQUENCE [LARGE SCALE GENOMIC DNA]</scope>
</reference>
<evidence type="ECO:0000256" key="1">
    <source>
        <dbReference type="SAM" id="SignalP"/>
    </source>
</evidence>
<evidence type="ECO:0000313" key="2">
    <source>
        <dbReference type="EMBL" id="SJM94009.1"/>
    </source>
</evidence>
<gene>
    <name evidence="2" type="ORF">CRENPOLYSF1_50067</name>
</gene>
<proteinExistence type="predicted"/>
<dbReference type="AlphaFoldDB" id="A0A1R4HCR9"/>
<protein>
    <submittedName>
        <fullName evidence="2">Uncharacterized protein</fullName>
    </submittedName>
</protein>
<keyword evidence="3" id="KW-1185">Reference proteome</keyword>
<dbReference type="EMBL" id="FUKI01000126">
    <property type="protein sequence ID" value="SJM94009.1"/>
    <property type="molecule type" value="Genomic_DNA"/>
</dbReference>
<feature type="chain" id="PRO_5012661469" evidence="1">
    <location>
        <begin position="25"/>
        <end position="170"/>
    </location>
</feature>
<name>A0A1R4HCR9_9GAMM</name>